<dbReference type="GO" id="GO:0005643">
    <property type="term" value="C:nuclear pore"/>
    <property type="evidence" value="ECO:0007669"/>
    <property type="project" value="TreeGrafter"/>
</dbReference>
<accession>A0A8T3BI52</accession>
<evidence type="ECO:0000313" key="9">
    <source>
        <dbReference type="EMBL" id="KAI0513664.1"/>
    </source>
</evidence>
<evidence type="ECO:0000313" key="10">
    <source>
        <dbReference type="Proteomes" id="UP000829196"/>
    </source>
</evidence>
<dbReference type="PANTHER" id="PTHR12596:SF1">
    <property type="entry name" value="EXPORTIN-4"/>
    <property type="match status" value="1"/>
</dbReference>
<dbReference type="GO" id="GO:0005737">
    <property type="term" value="C:cytoplasm"/>
    <property type="evidence" value="ECO:0007669"/>
    <property type="project" value="UniProtKB-SubCell"/>
</dbReference>
<dbReference type="InterPro" id="IPR011989">
    <property type="entry name" value="ARM-like"/>
</dbReference>
<sequence length="1165" mass="130149">MSGLPGDPVDVLELKATMNAVEHACSLIRMHASPLEAEQLLVFLSKSPMPYQSCRFILENSQMPNARFQAASAIGDAAMREWGVLTDENKRNLILYCLHYATKHASATDAYVQVKVSAVAAQLLKRGWLEFTESEKMEILCQVKQAVLGAHGVDAQVAGISFLESLVYEFSPSTSTALGLPREFHEQCHLSFELTCLKEFYCWAKDAAISLTDKIVSCNASFNEDKICSSAMRLMFQILSWNFRQSTVPPDLSNFKPNAFSAGIRHEATLLKKFERTLVQPGLSWREPLISSGQIAWVLNLYATLRQKHSADVIWFDSPLAVSTRELILQLCSLTGTVFPSDNGHAQINHLLQILSCIMQWIEPPEVVIKEIRLGRSESEFIDGCHALLSIATLTTPLLFDNLLLSLRPFGTIHFLYILTSDVVKTDVVNHDEEETWTAEALDILLETWNVIFGTSDGDKNSISAEGRAVSAKLFNNIVESYLEAAAATAYDEDDNAEHFVASVSKRDERLESYAVIARAAAEITIPFLINVFSQRVSHLNQIIGKSDPTRILEELYWILLMIGHVLMDAGEGETALIPETLKAGFPNFLEEAQHPVVVLSWSIIDFSRRSLDPETRAAYFSPRLMEAVVWFLARWVDTYLMPVDGTKVHISSASDSLKHGPLSSKRILLNFAGEHKQGEMVLDIIARICINALTSYPGEKELQALTCQKLLVALVRRRNVCSRLLSMDSWLDLARAFSNERSLFSLNPRLQRSLAENLVCAASSLKDAEASNQYVRDLIGPMTSYLAEMSARNDLKDIAQLPDAMYTVNCLLERLIGVARATQPRTQKALFDVCVAVMNPLITLLEAYKNQPSVVYLIIKFSVDFVDGQIAFLNAKDTSVLVSFCLQLLQIYSSQNIGKLSLSHSSTLLGGAQVEDYKDLLALLQLLTNLCSKDLIDFSPDEPGSPDIAEVVFVGLHIVSPLISFDLLKFPKLSSCYFRLISHMLEVYPEKVVLLTKEAFAQVIASLDFGIQHQDLDAVDMCLRAINALASFLYRDKTVGREGLVARTVDSKGSNGKLQENISSHFLRLLLQLILFEDFRVDLTGSAADALLPLILCEQDLYQRLVQEFIDKQPIDSLRTRLAKAFHSLTSSNNLSSSLDRPNRHRFRKNFHEFLTEISGLRIK</sequence>
<dbReference type="SUPFAM" id="SSF48371">
    <property type="entry name" value="ARM repeat"/>
    <property type="match status" value="1"/>
</dbReference>
<proteinExistence type="inferred from homology"/>
<dbReference type="InterPro" id="IPR016024">
    <property type="entry name" value="ARM-type_fold"/>
</dbReference>
<keyword evidence="6" id="KW-0653">Protein transport</keyword>
<evidence type="ECO:0000256" key="8">
    <source>
        <dbReference type="ARBA" id="ARBA00040444"/>
    </source>
</evidence>
<keyword evidence="10" id="KW-1185">Reference proteome</keyword>
<dbReference type="FunFam" id="1.25.10.10:FF:000287">
    <property type="entry name" value="Exportin-4 protein"/>
    <property type="match status" value="1"/>
</dbReference>
<gene>
    <name evidence="9" type="ORF">KFK09_009694</name>
</gene>
<name>A0A8T3BI52_DENNO</name>
<keyword evidence="4" id="KW-0813">Transport</keyword>
<comment type="subcellular location">
    <subcellularLocation>
        <location evidence="2">Cytoplasm</location>
    </subcellularLocation>
    <subcellularLocation>
        <location evidence="1">Nucleus</location>
    </subcellularLocation>
</comment>
<keyword evidence="5" id="KW-0963">Cytoplasm</keyword>
<dbReference type="Proteomes" id="UP000829196">
    <property type="component" value="Unassembled WGS sequence"/>
</dbReference>
<dbReference type="EMBL" id="JAGYWB010000008">
    <property type="protein sequence ID" value="KAI0513664.1"/>
    <property type="molecule type" value="Genomic_DNA"/>
</dbReference>
<dbReference type="OrthoDB" id="5548448at2759"/>
<dbReference type="Gene3D" id="1.25.10.10">
    <property type="entry name" value="Leucine-rich Repeat Variant"/>
    <property type="match status" value="2"/>
</dbReference>
<evidence type="ECO:0000256" key="4">
    <source>
        <dbReference type="ARBA" id="ARBA00022448"/>
    </source>
</evidence>
<organism evidence="9 10">
    <name type="scientific">Dendrobium nobile</name>
    <name type="common">Orchid</name>
    <dbReference type="NCBI Taxonomy" id="94219"/>
    <lineage>
        <taxon>Eukaryota</taxon>
        <taxon>Viridiplantae</taxon>
        <taxon>Streptophyta</taxon>
        <taxon>Embryophyta</taxon>
        <taxon>Tracheophyta</taxon>
        <taxon>Spermatophyta</taxon>
        <taxon>Magnoliopsida</taxon>
        <taxon>Liliopsida</taxon>
        <taxon>Asparagales</taxon>
        <taxon>Orchidaceae</taxon>
        <taxon>Epidendroideae</taxon>
        <taxon>Malaxideae</taxon>
        <taxon>Dendrobiinae</taxon>
        <taxon>Dendrobium</taxon>
    </lineage>
</organism>
<dbReference type="AlphaFoldDB" id="A0A8T3BI52"/>
<dbReference type="GO" id="GO:0005049">
    <property type="term" value="F:nuclear export signal receptor activity"/>
    <property type="evidence" value="ECO:0007669"/>
    <property type="project" value="InterPro"/>
</dbReference>
<keyword evidence="7" id="KW-0539">Nucleus</keyword>
<evidence type="ECO:0000256" key="3">
    <source>
        <dbReference type="ARBA" id="ARBA00009466"/>
    </source>
</evidence>
<reference evidence="9" key="1">
    <citation type="journal article" date="2022" name="Front. Genet.">
        <title>Chromosome-Scale Assembly of the Dendrobium nobile Genome Provides Insights Into the Molecular Mechanism of the Biosynthesis of the Medicinal Active Ingredient of Dendrobium.</title>
        <authorList>
            <person name="Xu Q."/>
            <person name="Niu S.-C."/>
            <person name="Li K.-L."/>
            <person name="Zheng P.-J."/>
            <person name="Zhang X.-J."/>
            <person name="Jia Y."/>
            <person name="Liu Y."/>
            <person name="Niu Y.-X."/>
            <person name="Yu L.-H."/>
            <person name="Chen D.-F."/>
            <person name="Zhang G.-Q."/>
        </authorList>
    </citation>
    <scope>NUCLEOTIDE SEQUENCE</scope>
    <source>
        <tissue evidence="9">Leaf</tissue>
    </source>
</reference>
<evidence type="ECO:0000256" key="7">
    <source>
        <dbReference type="ARBA" id="ARBA00023242"/>
    </source>
</evidence>
<comment type="caution">
    <text evidence="9">The sequence shown here is derived from an EMBL/GenBank/DDBJ whole genome shotgun (WGS) entry which is preliminary data.</text>
</comment>
<evidence type="ECO:0000256" key="2">
    <source>
        <dbReference type="ARBA" id="ARBA00004496"/>
    </source>
</evidence>
<evidence type="ECO:0000256" key="6">
    <source>
        <dbReference type="ARBA" id="ARBA00022927"/>
    </source>
</evidence>
<dbReference type="SMR" id="A0A8T3BI52"/>
<dbReference type="GO" id="GO:0006611">
    <property type="term" value="P:protein export from nucleus"/>
    <property type="evidence" value="ECO:0007669"/>
    <property type="project" value="TreeGrafter"/>
</dbReference>
<dbReference type="InterPro" id="IPR044189">
    <property type="entry name" value="XPO4/7-like"/>
</dbReference>
<dbReference type="PANTHER" id="PTHR12596">
    <property type="entry name" value="EXPORTIN 4,7-RELATED"/>
    <property type="match status" value="1"/>
</dbReference>
<protein>
    <recommendedName>
        <fullName evidence="8">Exportin-4</fullName>
    </recommendedName>
</protein>
<comment type="similarity">
    <text evidence="3">Belongs to the exportin family.</text>
</comment>
<evidence type="ECO:0000256" key="5">
    <source>
        <dbReference type="ARBA" id="ARBA00022490"/>
    </source>
</evidence>
<evidence type="ECO:0000256" key="1">
    <source>
        <dbReference type="ARBA" id="ARBA00004123"/>
    </source>
</evidence>